<reference evidence="3" key="1">
    <citation type="submission" date="2024-02" db="EMBL/GenBank/DDBJ databases">
        <title>Genome sequences of strain Gemmobacter sp. JM10B15.</title>
        <authorList>
            <person name="Zhang M."/>
        </authorList>
    </citation>
    <scope>NUCLEOTIDE SEQUENCE</scope>
    <source>
        <strain evidence="3">JM10B15</strain>
    </source>
</reference>
<keyword evidence="4" id="KW-1185">Reference proteome</keyword>
<dbReference type="InterPro" id="IPR019223">
    <property type="entry name" value="DUF2147"/>
</dbReference>
<evidence type="ECO:0000256" key="1">
    <source>
        <dbReference type="SAM" id="SignalP"/>
    </source>
</evidence>
<feature type="domain" description="DUF2147" evidence="2">
    <location>
        <begin position="24"/>
        <end position="125"/>
    </location>
</feature>
<evidence type="ECO:0000259" key="2">
    <source>
        <dbReference type="Pfam" id="PF09917"/>
    </source>
</evidence>
<organism evidence="3 4">
    <name type="scientific">Gemmobacter denitrificans</name>
    <dbReference type="NCBI Taxonomy" id="3123040"/>
    <lineage>
        <taxon>Bacteria</taxon>
        <taxon>Pseudomonadati</taxon>
        <taxon>Pseudomonadota</taxon>
        <taxon>Alphaproteobacteria</taxon>
        <taxon>Rhodobacterales</taxon>
        <taxon>Paracoccaceae</taxon>
        <taxon>Gemmobacter</taxon>
    </lineage>
</organism>
<dbReference type="PANTHER" id="PTHR36919:SF2">
    <property type="entry name" value="BLL6627 PROTEIN"/>
    <property type="match status" value="1"/>
</dbReference>
<comment type="caution">
    <text evidence="3">The sequence shown here is derived from an EMBL/GenBank/DDBJ whole genome shotgun (WGS) entry which is preliminary data.</text>
</comment>
<protein>
    <submittedName>
        <fullName evidence="3">DUF2147 domain-containing protein</fullName>
    </submittedName>
</protein>
<name>A0ABU8BWL3_9RHOB</name>
<dbReference type="PANTHER" id="PTHR36919">
    <property type="entry name" value="BLR1215 PROTEIN"/>
    <property type="match status" value="1"/>
</dbReference>
<sequence length="127" mass="13409">MRKFLIAAALSLVAGAAMADPIEGVWQTQEDEGAYAHVTIKPCGAAFCGKITQAFKDGADYASPNVGKQIVIDMAPVGDGNYEGKVWRPANDKIYNGKAEVSGKTMKLAGCVAGGLICKSQTWKKVK</sequence>
<feature type="chain" id="PRO_5047260228" evidence="1">
    <location>
        <begin position="20"/>
        <end position="127"/>
    </location>
</feature>
<dbReference type="Gene3D" id="2.40.128.520">
    <property type="match status" value="1"/>
</dbReference>
<proteinExistence type="predicted"/>
<dbReference type="Proteomes" id="UP001431963">
    <property type="component" value="Unassembled WGS sequence"/>
</dbReference>
<evidence type="ECO:0000313" key="4">
    <source>
        <dbReference type="Proteomes" id="UP001431963"/>
    </source>
</evidence>
<dbReference type="RefSeq" id="WP_335422411.1">
    <property type="nucleotide sequence ID" value="NZ_JBALHR010000004.1"/>
</dbReference>
<evidence type="ECO:0000313" key="3">
    <source>
        <dbReference type="EMBL" id="MEH7828459.1"/>
    </source>
</evidence>
<accession>A0ABU8BWL3</accession>
<keyword evidence="1" id="KW-0732">Signal</keyword>
<feature type="signal peptide" evidence="1">
    <location>
        <begin position="1"/>
        <end position="19"/>
    </location>
</feature>
<dbReference type="EMBL" id="JBALHR010000004">
    <property type="protein sequence ID" value="MEH7828459.1"/>
    <property type="molecule type" value="Genomic_DNA"/>
</dbReference>
<gene>
    <name evidence="3" type="ORF">V6590_09880</name>
</gene>
<dbReference type="Pfam" id="PF09917">
    <property type="entry name" value="DUF2147"/>
    <property type="match status" value="1"/>
</dbReference>